<dbReference type="PANTHER" id="PTHR21392">
    <property type="entry name" value="TRNA-URIDINE AMINOCARBOXYPROPYLTRANSFERASE 2"/>
    <property type="match status" value="1"/>
</dbReference>
<keyword evidence="2" id="KW-0808">Transferase</keyword>
<evidence type="ECO:0000256" key="4">
    <source>
        <dbReference type="ARBA" id="ARBA00022694"/>
    </source>
</evidence>
<keyword evidence="4" id="KW-0819">tRNA processing</keyword>
<evidence type="ECO:0000256" key="1">
    <source>
        <dbReference type="ARBA" id="ARBA00012386"/>
    </source>
</evidence>
<evidence type="ECO:0000313" key="8">
    <source>
        <dbReference type="Proteomes" id="UP000000639"/>
    </source>
</evidence>
<proteinExistence type="inferred from homology"/>
<dbReference type="KEGG" id="pin:Ping_0889"/>
<dbReference type="STRING" id="357804.Ping_0889"/>
<dbReference type="OrthoDB" id="268835at2"/>
<evidence type="ECO:0000256" key="5">
    <source>
        <dbReference type="ARBA" id="ARBA00034489"/>
    </source>
</evidence>
<comment type="similarity">
    <text evidence="5">Belongs to the TDD superfamily. DTWD2 family.</text>
</comment>
<reference evidence="7 8" key="1">
    <citation type="submission" date="2007-01" db="EMBL/GenBank/DDBJ databases">
        <title>Complete sequence of Psychromonas ingrahamii 37.</title>
        <authorList>
            <consortium name="US DOE Joint Genome Institute"/>
            <person name="Copeland A."/>
            <person name="Lucas S."/>
            <person name="Lapidus A."/>
            <person name="Barry K."/>
            <person name="Detter J.C."/>
            <person name="Glavina del Rio T."/>
            <person name="Hammon N."/>
            <person name="Israni S."/>
            <person name="Dalin E."/>
            <person name="Tice H."/>
            <person name="Pitluck S."/>
            <person name="Thompson L.S."/>
            <person name="Brettin T."/>
            <person name="Bruce D."/>
            <person name="Han C."/>
            <person name="Tapia R."/>
            <person name="Schmutz J."/>
            <person name="Larimer F."/>
            <person name="Land M."/>
            <person name="Hauser L."/>
            <person name="Kyrpides N."/>
            <person name="Ivanova N."/>
            <person name="Staley J."/>
            <person name="Richardson P."/>
        </authorList>
    </citation>
    <scope>NUCLEOTIDE SEQUENCE [LARGE SCALE GENOMIC DNA]</scope>
    <source>
        <strain evidence="7 8">37</strain>
    </source>
</reference>
<dbReference type="EC" id="2.5.1.25" evidence="1"/>
<dbReference type="Proteomes" id="UP000000639">
    <property type="component" value="Chromosome"/>
</dbReference>
<feature type="domain" description="DTW" evidence="6">
    <location>
        <begin position="3"/>
        <end position="188"/>
    </location>
</feature>
<gene>
    <name evidence="7" type="ordered locus">Ping_0889</name>
</gene>
<dbReference type="EMBL" id="CP000510">
    <property type="protein sequence ID" value="ABM02731.1"/>
    <property type="molecule type" value="Genomic_DNA"/>
</dbReference>
<keyword evidence="3" id="KW-0949">S-adenosyl-L-methionine</keyword>
<accession>A1STB6</accession>
<evidence type="ECO:0000313" key="7">
    <source>
        <dbReference type="EMBL" id="ABM02731.1"/>
    </source>
</evidence>
<dbReference type="Pfam" id="PF03942">
    <property type="entry name" value="DTW"/>
    <property type="match status" value="1"/>
</dbReference>
<sequence>MSKRAVCKRCLKAQSACICSAIQLIDNQHFVHVLQDPGEEKNAIGTARILGLSLKRSKISVGVLFDAGLFDLQNSYLVFPDASAVPTEQLVNLKKINNHSVFILLDGSWKKAYKLLMSNVFLQNLPKISINIDKKSEYRIRKSPRDDGLSTVEAGYYLLSQLEENKEKFVPLLTSFNRMIDYQIASMPAAIYKKHYLDKKPTSKEMFK</sequence>
<evidence type="ECO:0000256" key="2">
    <source>
        <dbReference type="ARBA" id="ARBA00022679"/>
    </source>
</evidence>
<dbReference type="eggNOG" id="COG3148">
    <property type="taxonomic scope" value="Bacteria"/>
</dbReference>
<dbReference type="SMART" id="SM01144">
    <property type="entry name" value="DTW"/>
    <property type="match status" value="1"/>
</dbReference>
<organism evidence="7 8">
    <name type="scientific">Psychromonas ingrahamii (strain DSM 17664 / CCUG 51855 / 37)</name>
    <dbReference type="NCBI Taxonomy" id="357804"/>
    <lineage>
        <taxon>Bacteria</taxon>
        <taxon>Pseudomonadati</taxon>
        <taxon>Pseudomonadota</taxon>
        <taxon>Gammaproteobacteria</taxon>
        <taxon>Alteromonadales</taxon>
        <taxon>Psychromonadaceae</taxon>
        <taxon>Psychromonas</taxon>
    </lineage>
</organism>
<dbReference type="HOGENOM" id="CLU_066458_2_1_6"/>
<evidence type="ECO:0000259" key="6">
    <source>
        <dbReference type="SMART" id="SM01144"/>
    </source>
</evidence>
<dbReference type="PANTHER" id="PTHR21392:SF0">
    <property type="entry name" value="TRNA-URIDINE AMINOCARBOXYPROPYLTRANSFERASE 2"/>
    <property type="match status" value="1"/>
</dbReference>
<dbReference type="GO" id="GO:0016432">
    <property type="term" value="F:tRNA-uridine aminocarboxypropyltransferase activity"/>
    <property type="evidence" value="ECO:0007669"/>
    <property type="project" value="UniProtKB-EC"/>
</dbReference>
<name>A1STB6_PSYIN</name>
<dbReference type="InterPro" id="IPR005636">
    <property type="entry name" value="DTW"/>
</dbReference>
<dbReference type="RefSeq" id="WP_011769294.1">
    <property type="nucleotide sequence ID" value="NC_008709.1"/>
</dbReference>
<dbReference type="GO" id="GO:0008033">
    <property type="term" value="P:tRNA processing"/>
    <property type="evidence" value="ECO:0007669"/>
    <property type="project" value="UniProtKB-KW"/>
</dbReference>
<keyword evidence="8" id="KW-1185">Reference proteome</keyword>
<protein>
    <recommendedName>
        <fullName evidence="1">tRNA-uridine aminocarboxypropyltransferase</fullName>
        <ecNumber evidence="1">2.5.1.25</ecNumber>
    </recommendedName>
</protein>
<evidence type="ECO:0000256" key="3">
    <source>
        <dbReference type="ARBA" id="ARBA00022691"/>
    </source>
</evidence>
<dbReference type="InterPro" id="IPR039262">
    <property type="entry name" value="DTWD2/TAPT"/>
</dbReference>
<dbReference type="AlphaFoldDB" id="A1STB6"/>